<proteinExistence type="predicted"/>
<accession>A0ABU7ARH6</accession>
<name>A0ABU7ARH6_9TELE</name>
<protein>
    <submittedName>
        <fullName evidence="1">Uncharacterized protein</fullName>
    </submittedName>
</protein>
<dbReference type="EMBL" id="JAHUTI010026877">
    <property type="protein sequence ID" value="MED6240812.1"/>
    <property type="molecule type" value="Genomic_DNA"/>
</dbReference>
<comment type="caution">
    <text evidence="1">The sequence shown here is derived from an EMBL/GenBank/DDBJ whole genome shotgun (WGS) entry which is preliminary data.</text>
</comment>
<sequence length="130" mass="15262">QRWVVIQYPKLWTSIGALVNLSSESRNGLSQLQTYQDMAVHLSSLVRQGEYYRLRWENLFIGQLVGHQIKPGLHGYMATTKPLLKDHMKFCLTFDTSYVRDTANMWQRMHWSDELGTFWSTYKSLCLAEN</sequence>
<organism evidence="1 2">
    <name type="scientific">Ataeniobius toweri</name>
    <dbReference type="NCBI Taxonomy" id="208326"/>
    <lineage>
        <taxon>Eukaryota</taxon>
        <taxon>Metazoa</taxon>
        <taxon>Chordata</taxon>
        <taxon>Craniata</taxon>
        <taxon>Vertebrata</taxon>
        <taxon>Euteleostomi</taxon>
        <taxon>Actinopterygii</taxon>
        <taxon>Neopterygii</taxon>
        <taxon>Teleostei</taxon>
        <taxon>Neoteleostei</taxon>
        <taxon>Acanthomorphata</taxon>
        <taxon>Ovalentaria</taxon>
        <taxon>Atherinomorphae</taxon>
        <taxon>Cyprinodontiformes</taxon>
        <taxon>Goodeidae</taxon>
        <taxon>Ataeniobius</taxon>
    </lineage>
</organism>
<reference evidence="1 2" key="1">
    <citation type="submission" date="2021-07" db="EMBL/GenBank/DDBJ databases">
        <authorList>
            <person name="Palmer J.M."/>
        </authorList>
    </citation>
    <scope>NUCLEOTIDE SEQUENCE [LARGE SCALE GENOMIC DNA]</scope>
    <source>
        <strain evidence="1 2">AT_MEX2019</strain>
        <tissue evidence="1">Muscle</tissue>
    </source>
</reference>
<evidence type="ECO:0000313" key="2">
    <source>
        <dbReference type="Proteomes" id="UP001345963"/>
    </source>
</evidence>
<feature type="non-terminal residue" evidence="1">
    <location>
        <position position="1"/>
    </location>
</feature>
<evidence type="ECO:0000313" key="1">
    <source>
        <dbReference type="EMBL" id="MED6240812.1"/>
    </source>
</evidence>
<dbReference type="Proteomes" id="UP001345963">
    <property type="component" value="Unassembled WGS sequence"/>
</dbReference>
<gene>
    <name evidence="1" type="ORF">ATANTOWER_028587</name>
</gene>
<keyword evidence="2" id="KW-1185">Reference proteome</keyword>